<accession>A0ABR6ZDT6</accession>
<protein>
    <submittedName>
        <fullName evidence="1">Uncharacterized protein</fullName>
    </submittedName>
</protein>
<dbReference type="EMBL" id="JACOFX010000009">
    <property type="protein sequence ID" value="MBC3909362.1"/>
    <property type="molecule type" value="Genomic_DNA"/>
</dbReference>
<sequence>MSSLQASTTKPGIKPVFHLRTDLSMAAHVDAALQLQSSLGTLCALEFMKAKGIPPQVTARVLGQPQKRRLRD</sequence>
<organism evidence="1 2">
    <name type="scientific">Undibacterium umbellatum</name>
    <dbReference type="NCBI Taxonomy" id="2762300"/>
    <lineage>
        <taxon>Bacteria</taxon>
        <taxon>Pseudomonadati</taxon>
        <taxon>Pseudomonadota</taxon>
        <taxon>Betaproteobacteria</taxon>
        <taxon>Burkholderiales</taxon>
        <taxon>Oxalobacteraceae</taxon>
        <taxon>Undibacterium</taxon>
    </lineage>
</organism>
<name>A0ABR6ZDT6_9BURK</name>
<dbReference type="Proteomes" id="UP000646911">
    <property type="component" value="Unassembled WGS sequence"/>
</dbReference>
<comment type="caution">
    <text evidence="1">The sequence shown here is derived from an EMBL/GenBank/DDBJ whole genome shotgun (WGS) entry which is preliminary data.</text>
</comment>
<dbReference type="RefSeq" id="WP_186954882.1">
    <property type="nucleotide sequence ID" value="NZ_JACOFX010000009.1"/>
</dbReference>
<evidence type="ECO:0000313" key="1">
    <source>
        <dbReference type="EMBL" id="MBC3909362.1"/>
    </source>
</evidence>
<reference evidence="1 2" key="1">
    <citation type="submission" date="2020-08" db="EMBL/GenBank/DDBJ databases">
        <title>Novel species isolated from subtropical streams in China.</title>
        <authorList>
            <person name="Lu H."/>
        </authorList>
    </citation>
    <scope>NUCLEOTIDE SEQUENCE [LARGE SCALE GENOMIC DNA]</scope>
    <source>
        <strain evidence="1 2">NL8W</strain>
    </source>
</reference>
<keyword evidence="2" id="KW-1185">Reference proteome</keyword>
<proteinExistence type="predicted"/>
<evidence type="ECO:0000313" key="2">
    <source>
        <dbReference type="Proteomes" id="UP000646911"/>
    </source>
</evidence>
<gene>
    <name evidence="1" type="ORF">H8L47_17525</name>
</gene>